<evidence type="ECO:0000313" key="5">
    <source>
        <dbReference type="Proteomes" id="UP000474159"/>
    </source>
</evidence>
<gene>
    <name evidence="4" type="ORF">F6X53_04125</name>
</gene>
<dbReference type="AlphaFoldDB" id="A0A6L3T3T9"/>
<name>A0A6L3T3T9_9HYPH</name>
<dbReference type="InterPro" id="IPR002559">
    <property type="entry name" value="Transposase_11"/>
</dbReference>
<feature type="domain" description="Insertion element IS402-like" evidence="3">
    <location>
        <begin position="21"/>
        <end position="94"/>
    </location>
</feature>
<sequence>MWTDENRARYDRSQLRYPSDLTDEEWNLIEPLIPAAKRGGNKRSVNIREVVNGLLYVLSTGCQWRALPKDLPARSTVYGYFDLWDYDGTLLRLHHALFVQCREQAGREPSPTAAIIDSQSVKSAEKGGARIDPPGYDAGKKIKGKKRHILVDTQGLLLHALVHPADVQDRDGGVWVMATLFGLHPFLLKLYADGGYQGPAFQAGLRRVCRGIQVEIVKRCDQTKGFAVLPKRWIVERTIAWLNRCRRLAKDWECRSRKALTFLHLASIRLMMRKLTQTTI</sequence>
<dbReference type="GO" id="GO:0006313">
    <property type="term" value="P:DNA transposition"/>
    <property type="evidence" value="ECO:0007669"/>
    <property type="project" value="InterPro"/>
</dbReference>
<evidence type="ECO:0000313" key="4">
    <source>
        <dbReference type="EMBL" id="KAB1080884.1"/>
    </source>
</evidence>
<dbReference type="GO" id="GO:0003677">
    <property type="term" value="F:DNA binding"/>
    <property type="evidence" value="ECO:0007669"/>
    <property type="project" value="InterPro"/>
</dbReference>
<evidence type="ECO:0000256" key="1">
    <source>
        <dbReference type="SAM" id="MobiDB-lite"/>
    </source>
</evidence>
<proteinExistence type="predicted"/>
<reference evidence="4 5" key="1">
    <citation type="submission" date="2019-09" db="EMBL/GenBank/DDBJ databases">
        <title>YIM 48816 draft genome.</title>
        <authorList>
            <person name="Jiang L."/>
        </authorList>
    </citation>
    <scope>NUCLEOTIDE SEQUENCE [LARGE SCALE GENOMIC DNA]</scope>
    <source>
        <strain evidence="4 5">YIM 48816</strain>
    </source>
</reference>
<dbReference type="NCBIfam" id="NF033580">
    <property type="entry name" value="transpos_IS5_3"/>
    <property type="match status" value="1"/>
</dbReference>
<dbReference type="GO" id="GO:0004803">
    <property type="term" value="F:transposase activity"/>
    <property type="evidence" value="ECO:0007669"/>
    <property type="project" value="InterPro"/>
</dbReference>
<dbReference type="Pfam" id="PF13340">
    <property type="entry name" value="DUF4096"/>
    <property type="match status" value="1"/>
</dbReference>
<dbReference type="InterPro" id="IPR025161">
    <property type="entry name" value="IS402-like_dom"/>
</dbReference>
<protein>
    <submittedName>
        <fullName evidence="4">IS5 family transposase</fullName>
    </submittedName>
</protein>
<accession>A0A6L3T3T9</accession>
<organism evidence="4 5">
    <name type="scientific">Methylobacterium soli</name>
    <dbReference type="NCBI Taxonomy" id="553447"/>
    <lineage>
        <taxon>Bacteria</taxon>
        <taxon>Pseudomonadati</taxon>
        <taxon>Pseudomonadota</taxon>
        <taxon>Alphaproteobacteria</taxon>
        <taxon>Hyphomicrobiales</taxon>
        <taxon>Methylobacteriaceae</taxon>
        <taxon>Methylobacterium</taxon>
    </lineage>
</organism>
<feature type="region of interest" description="Disordered" evidence="1">
    <location>
        <begin position="109"/>
        <end position="137"/>
    </location>
</feature>
<dbReference type="OrthoDB" id="9798237at2"/>
<dbReference type="Proteomes" id="UP000474159">
    <property type="component" value="Unassembled WGS sequence"/>
</dbReference>
<evidence type="ECO:0000259" key="2">
    <source>
        <dbReference type="Pfam" id="PF01609"/>
    </source>
</evidence>
<evidence type="ECO:0000259" key="3">
    <source>
        <dbReference type="Pfam" id="PF13340"/>
    </source>
</evidence>
<feature type="domain" description="Transposase IS4-like" evidence="2">
    <location>
        <begin position="110"/>
        <end position="267"/>
    </location>
</feature>
<comment type="caution">
    <text evidence="4">The sequence shown here is derived from an EMBL/GenBank/DDBJ whole genome shotgun (WGS) entry which is preliminary data.</text>
</comment>
<dbReference type="PANTHER" id="PTHR30007">
    <property type="entry name" value="PHP DOMAIN PROTEIN"/>
    <property type="match status" value="1"/>
</dbReference>
<dbReference type="EMBL" id="VZZK01000003">
    <property type="protein sequence ID" value="KAB1080884.1"/>
    <property type="molecule type" value="Genomic_DNA"/>
</dbReference>
<keyword evidence="5" id="KW-1185">Reference proteome</keyword>
<dbReference type="PANTHER" id="PTHR30007:SF0">
    <property type="entry name" value="TRANSPOSASE"/>
    <property type="match status" value="1"/>
</dbReference>
<dbReference type="Pfam" id="PF01609">
    <property type="entry name" value="DDE_Tnp_1"/>
    <property type="match status" value="1"/>
</dbReference>